<evidence type="ECO:0000256" key="1">
    <source>
        <dbReference type="ARBA" id="ARBA00023015"/>
    </source>
</evidence>
<dbReference type="EMBL" id="JAUYVI010000003">
    <property type="protein sequence ID" value="MDQ7248269.1"/>
    <property type="molecule type" value="Genomic_DNA"/>
</dbReference>
<dbReference type="PANTHER" id="PTHR33164:SF102">
    <property type="entry name" value="TRANSCRIPTIONAL REGULATORY PROTEIN"/>
    <property type="match status" value="1"/>
</dbReference>
<evidence type="ECO:0000259" key="4">
    <source>
        <dbReference type="PROSITE" id="PS50995"/>
    </source>
</evidence>
<evidence type="ECO:0000256" key="2">
    <source>
        <dbReference type="ARBA" id="ARBA00023125"/>
    </source>
</evidence>
<dbReference type="Gene3D" id="1.10.10.10">
    <property type="entry name" value="Winged helix-like DNA-binding domain superfamily/Winged helix DNA-binding domain"/>
    <property type="match status" value="1"/>
</dbReference>
<dbReference type="InterPro" id="IPR000835">
    <property type="entry name" value="HTH_MarR-typ"/>
</dbReference>
<dbReference type="InterPro" id="IPR036390">
    <property type="entry name" value="WH_DNA-bd_sf"/>
</dbReference>
<organism evidence="5 6">
    <name type="scientific">Dongia sedimenti</name>
    <dbReference type="NCBI Taxonomy" id="3064282"/>
    <lineage>
        <taxon>Bacteria</taxon>
        <taxon>Pseudomonadati</taxon>
        <taxon>Pseudomonadota</taxon>
        <taxon>Alphaproteobacteria</taxon>
        <taxon>Rhodospirillales</taxon>
        <taxon>Dongiaceae</taxon>
        <taxon>Dongia</taxon>
    </lineage>
</organism>
<dbReference type="PROSITE" id="PS01117">
    <property type="entry name" value="HTH_MARR_1"/>
    <property type="match status" value="1"/>
</dbReference>
<dbReference type="PROSITE" id="PS50995">
    <property type="entry name" value="HTH_MARR_2"/>
    <property type="match status" value="1"/>
</dbReference>
<comment type="caution">
    <text evidence="5">The sequence shown here is derived from an EMBL/GenBank/DDBJ whole genome shotgun (WGS) entry which is preliminary data.</text>
</comment>
<reference evidence="6" key="1">
    <citation type="submission" date="2023-08" db="EMBL/GenBank/DDBJ databases">
        <title>Rhodospirillaceae gen. nov., a novel taxon isolated from the Yangtze River Yuezi River estuary sludge.</title>
        <authorList>
            <person name="Ruan L."/>
        </authorList>
    </citation>
    <scope>NUCLEOTIDE SEQUENCE [LARGE SCALE GENOMIC DNA]</scope>
    <source>
        <strain evidence="6">R-7</strain>
    </source>
</reference>
<dbReference type="SUPFAM" id="SSF46785">
    <property type="entry name" value="Winged helix' DNA-binding domain"/>
    <property type="match status" value="1"/>
</dbReference>
<dbReference type="SMART" id="SM00347">
    <property type="entry name" value="HTH_MARR"/>
    <property type="match status" value="1"/>
</dbReference>
<dbReference type="InterPro" id="IPR039422">
    <property type="entry name" value="MarR/SlyA-like"/>
</dbReference>
<keyword evidence="6" id="KW-1185">Reference proteome</keyword>
<evidence type="ECO:0000256" key="3">
    <source>
        <dbReference type="ARBA" id="ARBA00023163"/>
    </source>
</evidence>
<evidence type="ECO:0000313" key="6">
    <source>
        <dbReference type="Proteomes" id="UP001230156"/>
    </source>
</evidence>
<proteinExistence type="predicted"/>
<keyword evidence="2" id="KW-0238">DNA-binding</keyword>
<dbReference type="RefSeq" id="WP_379955721.1">
    <property type="nucleotide sequence ID" value="NZ_JAUYVI010000003.1"/>
</dbReference>
<keyword evidence="1" id="KW-0805">Transcription regulation</keyword>
<accession>A0ABU0YKM5</accession>
<dbReference type="Pfam" id="PF12802">
    <property type="entry name" value="MarR_2"/>
    <property type="match status" value="1"/>
</dbReference>
<dbReference type="InterPro" id="IPR023187">
    <property type="entry name" value="Tscrpt_reg_MarR-type_CS"/>
</dbReference>
<keyword evidence="3" id="KW-0804">Transcription</keyword>
<name>A0ABU0YKM5_9PROT</name>
<sequence length="149" mass="17242">MKKAYLDTIALIERLHRECLEVIKADLDRQGIRDLNNVQAMILFNIGSDVLSVGELTNRGYYLGSNVSYNVKKMVENGYLVQERSPHDRRAVHVKLSEKALKVVERMHEMYDRHLKNMTAEVANEGDLDGVNGTLRKLERFWATSMDYR</sequence>
<evidence type="ECO:0000313" key="5">
    <source>
        <dbReference type="EMBL" id="MDQ7248269.1"/>
    </source>
</evidence>
<dbReference type="InterPro" id="IPR036388">
    <property type="entry name" value="WH-like_DNA-bd_sf"/>
</dbReference>
<dbReference type="Proteomes" id="UP001230156">
    <property type="component" value="Unassembled WGS sequence"/>
</dbReference>
<dbReference type="PANTHER" id="PTHR33164">
    <property type="entry name" value="TRANSCRIPTIONAL REGULATOR, MARR FAMILY"/>
    <property type="match status" value="1"/>
</dbReference>
<feature type="domain" description="HTH marR-type" evidence="4">
    <location>
        <begin position="1"/>
        <end position="140"/>
    </location>
</feature>
<gene>
    <name evidence="5" type="ORF">Q8A70_11365</name>
</gene>
<protein>
    <submittedName>
        <fullName evidence="5">MarR family transcriptional regulator</fullName>
    </submittedName>
</protein>